<gene>
    <name evidence="9" type="primary">hisC</name>
    <name evidence="6" type="synonym">pat</name>
    <name evidence="9" type="ORF">GCM10009606_41140</name>
</gene>
<dbReference type="Proteomes" id="UP001499979">
    <property type="component" value="Unassembled WGS sequence"/>
</dbReference>
<comment type="subunit">
    <text evidence="2 6">Homodimer.</text>
</comment>
<comment type="similarity">
    <text evidence="6">Belongs to the class-II pyridoxal-phosphate-dependent aminotransferase family.</text>
</comment>
<dbReference type="NCBIfam" id="TIGR01141">
    <property type="entry name" value="hisC"/>
    <property type="match status" value="1"/>
</dbReference>
<dbReference type="InterPro" id="IPR004839">
    <property type="entry name" value="Aminotransferase_I/II_large"/>
</dbReference>
<dbReference type="InterPro" id="IPR001917">
    <property type="entry name" value="Aminotrans_II_pyridoxalP_BS"/>
</dbReference>
<dbReference type="InterPro" id="IPR015421">
    <property type="entry name" value="PyrdxlP-dep_Trfase_major"/>
</dbReference>
<dbReference type="InterPro" id="IPR005861">
    <property type="entry name" value="HisP_aminotrans"/>
</dbReference>
<sequence length="359" mass="37872">MTPMTSPQPRPNVAEIPPYVAGKPPTVRPGMTSYKLSSNENPYPPLPGVVEAVQAGVAAMNRYPDMGAVALYEALAQRFGVPVEHLSVATGSVGLIYQLVQAFCDPGDEVVFAWRSFEAYPIAVTAAAATAVKVPVTADGRHDLDAMAAAITERTKVVLVCTPNNPTGPAVTQTELDGFLAKVPPHVLVVVDEAYVEFVRTSDPVDGLATYRGRDNVVLTRTFSKAYGLAGFRVGYAVAPAPIAAALRAVSLPFGVSTVAQAAAIASLERQDELLERVEALVAERARVVEGLRAAGWDVPEAQGNFVWFELGDRTLDFAAAADEAGIVVRPFAGEGARVSIGETEANDRLIAVAAAFAR</sequence>
<dbReference type="CDD" id="cd00609">
    <property type="entry name" value="AAT_like"/>
    <property type="match status" value="1"/>
</dbReference>
<dbReference type="SUPFAM" id="SSF53383">
    <property type="entry name" value="PLP-dependent transferases"/>
    <property type="match status" value="1"/>
</dbReference>
<reference evidence="10" key="1">
    <citation type="journal article" date="2019" name="Int. J. Syst. Evol. Microbiol.">
        <title>The Global Catalogue of Microorganisms (GCM) 10K type strain sequencing project: providing services to taxonomists for standard genome sequencing and annotation.</title>
        <authorList>
            <consortium name="The Broad Institute Genomics Platform"/>
            <consortium name="The Broad Institute Genome Sequencing Center for Infectious Disease"/>
            <person name="Wu L."/>
            <person name="Ma J."/>
        </authorList>
    </citation>
    <scope>NUCLEOTIDE SEQUENCE [LARGE SCALE GENOMIC DNA]</scope>
    <source>
        <strain evidence="10">JCM 11813</strain>
    </source>
</reference>
<dbReference type="NCBIfam" id="NF002878">
    <property type="entry name" value="PRK03321.1"/>
    <property type="match status" value="1"/>
</dbReference>
<dbReference type="InterPro" id="IPR050106">
    <property type="entry name" value="HistidinolP_aminotransfase"/>
</dbReference>
<dbReference type="EC" id="2.6.1.57" evidence="6"/>
<dbReference type="InterPro" id="IPR024892">
    <property type="entry name" value="ArAT"/>
</dbReference>
<feature type="compositionally biased region" description="Pro residues" evidence="7">
    <location>
        <begin position="1"/>
        <end position="10"/>
    </location>
</feature>
<evidence type="ECO:0000256" key="4">
    <source>
        <dbReference type="ARBA" id="ARBA00022679"/>
    </source>
</evidence>
<comment type="caution">
    <text evidence="9">The sequence shown here is derived from an EMBL/GenBank/DDBJ whole genome shotgun (WGS) entry which is preliminary data.</text>
</comment>
<dbReference type="Gene3D" id="3.40.640.10">
    <property type="entry name" value="Type I PLP-dependent aspartate aminotransferase-like (Major domain)"/>
    <property type="match status" value="1"/>
</dbReference>
<evidence type="ECO:0000256" key="6">
    <source>
        <dbReference type="HAMAP-Rule" id="MF_01513"/>
    </source>
</evidence>
<dbReference type="HAMAP" id="MF_01023">
    <property type="entry name" value="HisC_aminotrans_2"/>
    <property type="match status" value="1"/>
</dbReference>
<evidence type="ECO:0000259" key="8">
    <source>
        <dbReference type="Pfam" id="PF00155"/>
    </source>
</evidence>
<comment type="cofactor">
    <cofactor evidence="1 6">
        <name>pyridoxal 5'-phosphate</name>
        <dbReference type="ChEBI" id="CHEBI:597326"/>
    </cofactor>
</comment>
<proteinExistence type="inferred from homology"/>
<comment type="function">
    <text evidence="6">Aminotransferase that catalyzes the conversion of aromatic amino acids and 2-oxoglutarate into corresponding aromatic oxo acids and L-glutamate.</text>
</comment>
<keyword evidence="5 6" id="KW-0663">Pyridoxal phosphate</keyword>
<evidence type="ECO:0000256" key="2">
    <source>
        <dbReference type="ARBA" id="ARBA00011738"/>
    </source>
</evidence>
<name>A0ABP4F840_9ACTN</name>
<evidence type="ECO:0000256" key="1">
    <source>
        <dbReference type="ARBA" id="ARBA00001933"/>
    </source>
</evidence>
<keyword evidence="10" id="KW-1185">Reference proteome</keyword>
<feature type="domain" description="Aminotransferase class I/classII large" evidence="8">
    <location>
        <begin position="35"/>
        <end position="351"/>
    </location>
</feature>
<dbReference type="Gene3D" id="3.90.1150.10">
    <property type="entry name" value="Aspartate Aminotransferase, domain 1"/>
    <property type="match status" value="1"/>
</dbReference>
<keyword evidence="4 6" id="KW-0808">Transferase</keyword>
<dbReference type="Pfam" id="PF00155">
    <property type="entry name" value="Aminotran_1_2"/>
    <property type="match status" value="1"/>
</dbReference>
<keyword evidence="3 6" id="KW-0032">Aminotransferase</keyword>
<dbReference type="PANTHER" id="PTHR43643:SF3">
    <property type="entry name" value="HISTIDINOL-PHOSPHATE AMINOTRANSFERASE"/>
    <property type="match status" value="1"/>
</dbReference>
<protein>
    <recommendedName>
        <fullName evidence="6">Aromatic amino acid aminotransferase</fullName>
        <shortName evidence="6">ArAT</shortName>
        <ecNumber evidence="6">2.6.1.57</ecNumber>
    </recommendedName>
</protein>
<feature type="modified residue" description="N6-(pyridoxal phosphate)lysine" evidence="6">
    <location>
        <position position="225"/>
    </location>
</feature>
<dbReference type="PANTHER" id="PTHR43643">
    <property type="entry name" value="HISTIDINOL-PHOSPHATE AMINOTRANSFERASE 2"/>
    <property type="match status" value="1"/>
</dbReference>
<dbReference type="EMBL" id="BAAAJE010000026">
    <property type="protein sequence ID" value="GAA1159033.1"/>
    <property type="molecule type" value="Genomic_DNA"/>
</dbReference>
<dbReference type="PROSITE" id="PS00599">
    <property type="entry name" value="AA_TRANSFER_CLASS_2"/>
    <property type="match status" value="1"/>
</dbReference>
<evidence type="ECO:0000313" key="10">
    <source>
        <dbReference type="Proteomes" id="UP001499979"/>
    </source>
</evidence>
<evidence type="ECO:0000256" key="7">
    <source>
        <dbReference type="SAM" id="MobiDB-lite"/>
    </source>
</evidence>
<evidence type="ECO:0000256" key="5">
    <source>
        <dbReference type="ARBA" id="ARBA00022898"/>
    </source>
</evidence>
<comment type="catalytic activity">
    <reaction evidence="6">
        <text>an aromatic L-alpha-amino acid + 2-oxoglutarate = an aromatic oxo-acid + L-glutamate</text>
        <dbReference type="Rhea" id="RHEA:17533"/>
        <dbReference type="ChEBI" id="CHEBI:16810"/>
        <dbReference type="ChEBI" id="CHEBI:29985"/>
        <dbReference type="ChEBI" id="CHEBI:73309"/>
        <dbReference type="ChEBI" id="CHEBI:84824"/>
        <dbReference type="EC" id="2.6.1.57"/>
    </reaction>
</comment>
<evidence type="ECO:0000313" key="9">
    <source>
        <dbReference type="EMBL" id="GAA1159033.1"/>
    </source>
</evidence>
<dbReference type="InterPro" id="IPR015422">
    <property type="entry name" value="PyrdxlP-dep_Trfase_small"/>
</dbReference>
<evidence type="ECO:0000256" key="3">
    <source>
        <dbReference type="ARBA" id="ARBA00022576"/>
    </source>
</evidence>
<dbReference type="InterPro" id="IPR015424">
    <property type="entry name" value="PyrdxlP-dep_Trfase"/>
</dbReference>
<accession>A0ABP4F840</accession>
<organism evidence="9 10">
    <name type="scientific">Nocardioides aquiterrae</name>
    <dbReference type="NCBI Taxonomy" id="203799"/>
    <lineage>
        <taxon>Bacteria</taxon>
        <taxon>Bacillati</taxon>
        <taxon>Actinomycetota</taxon>
        <taxon>Actinomycetes</taxon>
        <taxon>Propionibacteriales</taxon>
        <taxon>Nocardioidaceae</taxon>
        <taxon>Nocardioides</taxon>
    </lineage>
</organism>
<feature type="region of interest" description="Disordered" evidence="7">
    <location>
        <begin position="1"/>
        <end position="21"/>
    </location>
</feature>
<dbReference type="HAMAP" id="MF_01513">
    <property type="entry name" value="Phe_aminotrans_2"/>
    <property type="match status" value="1"/>
</dbReference>